<dbReference type="InterPro" id="IPR004839">
    <property type="entry name" value="Aminotransferase_I/II_large"/>
</dbReference>
<keyword evidence="4" id="KW-0808">Transferase</keyword>
<dbReference type="Gene3D" id="3.40.640.10">
    <property type="entry name" value="Type I PLP-dependent aspartate aminotransferase-like (Major domain)"/>
    <property type="match status" value="1"/>
</dbReference>
<comment type="similarity">
    <text evidence="2 8">Belongs to the class-II pyridoxal-phosphate-dependent aminotransferase family.</text>
</comment>
<evidence type="ECO:0000256" key="5">
    <source>
        <dbReference type="ARBA" id="ARBA00022898"/>
    </source>
</evidence>
<proteinExistence type="inferred from homology"/>
<dbReference type="Pfam" id="PF00155">
    <property type="entry name" value="Aminotran_1_2"/>
    <property type="match status" value="1"/>
</dbReference>
<evidence type="ECO:0000259" key="9">
    <source>
        <dbReference type="Pfam" id="PF00155"/>
    </source>
</evidence>
<dbReference type="EC" id="2.3.1.50" evidence="3"/>
<dbReference type="PROSITE" id="PS00599">
    <property type="entry name" value="AA_TRANSFER_CLASS_2"/>
    <property type="match status" value="1"/>
</dbReference>
<dbReference type="KEGG" id="osn:115230000"/>
<evidence type="ECO:0000256" key="7">
    <source>
        <dbReference type="ARBA" id="ARBA00048528"/>
    </source>
</evidence>
<dbReference type="GO" id="GO:0017059">
    <property type="term" value="C:serine palmitoyltransferase complex"/>
    <property type="evidence" value="ECO:0007669"/>
    <property type="project" value="TreeGrafter"/>
</dbReference>
<protein>
    <recommendedName>
        <fullName evidence="3">serine C-palmitoyltransferase</fullName>
        <ecNumber evidence="3">2.3.1.50</ecNumber>
    </recommendedName>
</protein>
<evidence type="ECO:0000256" key="4">
    <source>
        <dbReference type="ARBA" id="ARBA00022679"/>
    </source>
</evidence>
<keyword evidence="10" id="KW-1185">Reference proteome</keyword>
<dbReference type="GO" id="GO:0016020">
    <property type="term" value="C:membrane"/>
    <property type="evidence" value="ECO:0007669"/>
    <property type="project" value="GOC"/>
</dbReference>
<dbReference type="Gene3D" id="3.90.1150.10">
    <property type="entry name" value="Aspartate Aminotransferase, domain 1"/>
    <property type="match status" value="1"/>
</dbReference>
<dbReference type="Proteomes" id="UP000515154">
    <property type="component" value="Unplaced"/>
</dbReference>
<name>A0A7E6EGW0_9MOLL</name>
<dbReference type="PANTHER" id="PTHR13693">
    <property type="entry name" value="CLASS II AMINOTRANSFERASE/8-AMINO-7-OXONONANOATE SYNTHASE"/>
    <property type="match status" value="1"/>
</dbReference>
<dbReference type="GO" id="GO:0046513">
    <property type="term" value="P:ceramide biosynthetic process"/>
    <property type="evidence" value="ECO:0007669"/>
    <property type="project" value="TreeGrafter"/>
</dbReference>
<evidence type="ECO:0000313" key="11">
    <source>
        <dbReference type="RefSeq" id="XP_036354811.1"/>
    </source>
</evidence>
<evidence type="ECO:0000256" key="2">
    <source>
        <dbReference type="ARBA" id="ARBA00008392"/>
    </source>
</evidence>
<keyword evidence="5 8" id="KW-0663">Pyridoxal phosphate</keyword>
<dbReference type="InterPro" id="IPR015421">
    <property type="entry name" value="PyrdxlP-dep_Trfase_major"/>
</dbReference>
<dbReference type="InterPro" id="IPR015424">
    <property type="entry name" value="PyrdxlP-dep_Trfase"/>
</dbReference>
<dbReference type="GO" id="GO:0030170">
    <property type="term" value="F:pyridoxal phosphate binding"/>
    <property type="evidence" value="ECO:0007669"/>
    <property type="project" value="InterPro"/>
</dbReference>
<accession>A0A7E6EGW0</accession>
<sequence length="209" mass="23212">MEGTILKLPRLISLKKQYKAYLFIDEAHSIGSLGPRGGGVCDYWNVDPREVDILMGTFTKSFGGCGGYLAGSHSFINYIRNNSCFMDSTTMPPPVATQISKAIQIIQTPSGIERLKSLKRNLSYFRRRLKEMGFLVYGHRDSPVVPVVFSSLAKIDLIGKYSLDSGLALTLVGSPATSLMGARIRFCISSGHTREMLDKVYEYTNINRL</sequence>
<comment type="cofactor">
    <cofactor evidence="1 8">
        <name>pyridoxal 5'-phosphate</name>
        <dbReference type="ChEBI" id="CHEBI:597326"/>
    </cofactor>
</comment>
<dbReference type="PANTHER" id="PTHR13693:SF3">
    <property type="entry name" value="LD36009P"/>
    <property type="match status" value="1"/>
</dbReference>
<feature type="domain" description="Aminotransferase class I/classII large" evidence="9">
    <location>
        <begin position="1"/>
        <end position="201"/>
    </location>
</feature>
<evidence type="ECO:0000256" key="8">
    <source>
        <dbReference type="RuleBase" id="RU003693"/>
    </source>
</evidence>
<dbReference type="GO" id="GO:0004758">
    <property type="term" value="F:serine C-palmitoyltransferase activity"/>
    <property type="evidence" value="ECO:0007669"/>
    <property type="project" value="UniProtKB-EC"/>
</dbReference>
<evidence type="ECO:0000256" key="3">
    <source>
        <dbReference type="ARBA" id="ARBA00013220"/>
    </source>
</evidence>
<evidence type="ECO:0000313" key="10">
    <source>
        <dbReference type="Proteomes" id="UP000515154"/>
    </source>
</evidence>
<dbReference type="RefSeq" id="XP_036354811.1">
    <property type="nucleotide sequence ID" value="XM_036498918.1"/>
</dbReference>
<dbReference type="SUPFAM" id="SSF53383">
    <property type="entry name" value="PLP-dependent transferases"/>
    <property type="match status" value="1"/>
</dbReference>
<dbReference type="GO" id="GO:0046512">
    <property type="term" value="P:sphingosine biosynthetic process"/>
    <property type="evidence" value="ECO:0007669"/>
    <property type="project" value="TreeGrafter"/>
</dbReference>
<dbReference type="AlphaFoldDB" id="A0A7E6EGW0"/>
<dbReference type="InterPro" id="IPR015422">
    <property type="entry name" value="PyrdxlP-dep_Trfase_small"/>
</dbReference>
<dbReference type="InterPro" id="IPR001917">
    <property type="entry name" value="Aminotrans_II_pyridoxalP_BS"/>
</dbReference>
<dbReference type="InterPro" id="IPR050087">
    <property type="entry name" value="AON_synthase_class-II"/>
</dbReference>
<gene>
    <name evidence="11" type="primary">LOC115228353</name>
    <name evidence="12" type="synonym">LOC115230000</name>
</gene>
<dbReference type="KEGG" id="osn:115228353"/>
<keyword evidence="6" id="KW-0012">Acyltransferase</keyword>
<reference evidence="11 12" key="1">
    <citation type="submission" date="2025-08" db="UniProtKB">
        <authorList>
            <consortium name="RefSeq"/>
        </authorList>
    </citation>
    <scope>IDENTIFICATION</scope>
</reference>
<comment type="catalytic activity">
    <reaction evidence="7">
        <text>L-serine + hexadecanoyl-CoA + H(+) = 3-oxosphinganine + CO2 + CoA</text>
        <dbReference type="Rhea" id="RHEA:14761"/>
        <dbReference type="ChEBI" id="CHEBI:15378"/>
        <dbReference type="ChEBI" id="CHEBI:16526"/>
        <dbReference type="ChEBI" id="CHEBI:33384"/>
        <dbReference type="ChEBI" id="CHEBI:57287"/>
        <dbReference type="ChEBI" id="CHEBI:57379"/>
        <dbReference type="ChEBI" id="CHEBI:58299"/>
        <dbReference type="EC" id="2.3.1.50"/>
    </reaction>
</comment>
<dbReference type="RefSeq" id="XP_036355369.1">
    <property type="nucleotide sequence ID" value="XM_036499476.1"/>
</dbReference>
<evidence type="ECO:0000256" key="1">
    <source>
        <dbReference type="ARBA" id="ARBA00001933"/>
    </source>
</evidence>
<evidence type="ECO:0000256" key="6">
    <source>
        <dbReference type="ARBA" id="ARBA00023315"/>
    </source>
</evidence>
<evidence type="ECO:0000313" key="12">
    <source>
        <dbReference type="RefSeq" id="XP_036355369.1"/>
    </source>
</evidence>
<organism evidence="10 11">
    <name type="scientific">Octopus sinensis</name>
    <name type="common">East Asian common octopus</name>
    <dbReference type="NCBI Taxonomy" id="2607531"/>
    <lineage>
        <taxon>Eukaryota</taxon>
        <taxon>Metazoa</taxon>
        <taxon>Spiralia</taxon>
        <taxon>Lophotrochozoa</taxon>
        <taxon>Mollusca</taxon>
        <taxon>Cephalopoda</taxon>
        <taxon>Coleoidea</taxon>
        <taxon>Octopodiformes</taxon>
        <taxon>Octopoda</taxon>
        <taxon>Incirrata</taxon>
        <taxon>Octopodidae</taxon>
        <taxon>Octopus</taxon>
    </lineage>
</organism>